<evidence type="ECO:0000313" key="4">
    <source>
        <dbReference type="Proteomes" id="UP000199420"/>
    </source>
</evidence>
<name>A0A1H6S389_9GAMM</name>
<keyword evidence="2" id="KW-0472">Membrane</keyword>
<organism evidence="3 4">
    <name type="scientific">Frateuria terrea</name>
    <dbReference type="NCBI Taxonomy" id="529704"/>
    <lineage>
        <taxon>Bacteria</taxon>
        <taxon>Pseudomonadati</taxon>
        <taxon>Pseudomonadota</taxon>
        <taxon>Gammaproteobacteria</taxon>
        <taxon>Lysobacterales</taxon>
        <taxon>Rhodanobacteraceae</taxon>
        <taxon>Frateuria</taxon>
    </lineage>
</organism>
<dbReference type="GO" id="GO:0015562">
    <property type="term" value="F:efflux transmembrane transporter activity"/>
    <property type="evidence" value="ECO:0007669"/>
    <property type="project" value="InterPro"/>
</dbReference>
<feature type="chain" id="PRO_5011331561" evidence="2">
    <location>
        <begin position="20"/>
        <end position="505"/>
    </location>
</feature>
<sequence length="505" mass="52717">MIKKSAVLASMLLAGCAVGPDFQRPAAPAVSHYTAAPATSTVATAGVPGGASQRFERGGDIPAQWWQLFHSPALDALVKQALARNPDLKAAQAALLAARENALAGRGAYYPSVGVGLSANRQQDPPGALAPVPSSNASLYNLLTAQVSVSYMPDVFGLNRRTVEALQAQAQVARYEMIAADMALGANVAVTAIQVASLREQLKATQELAGLSAHVLSIMRYQLAKGYIGRLDVAAQETQLAQVNASLPALRTQLAQQQHRLSVLAGRFPGEGPAAAFELSDLQLPQELPLSLPSALVAQRPDVLQAQANLHAASAQVGVAIANRLPNLTLSADAGSTALAIRNLFTSGTGFWGLGAGLAAPIFQGGSLRHQERAAKAAYTQAAEQYRSTVLAAFEDVADTLTALQQDAQALQAAAAADKAARVTLDLSQRQWKDGYAGYLAVLAAEQAALQARVSLVQAQASRYADTVALFQALGGGWWHRADLAQDDHPATAAHTTSTKASHDP</sequence>
<comment type="subcellular location">
    <subcellularLocation>
        <location evidence="2">Cell outer membrane</location>
        <topology evidence="2">Lipid-anchor</topology>
    </subcellularLocation>
</comment>
<feature type="signal peptide" evidence="2">
    <location>
        <begin position="1"/>
        <end position="19"/>
    </location>
</feature>
<keyword evidence="2" id="KW-0564">Palmitate</keyword>
<dbReference type="EMBL" id="FNYC01000002">
    <property type="protein sequence ID" value="SEI61166.1"/>
    <property type="molecule type" value="Genomic_DNA"/>
</dbReference>
<dbReference type="GO" id="GO:0009279">
    <property type="term" value="C:cell outer membrane"/>
    <property type="evidence" value="ECO:0007669"/>
    <property type="project" value="UniProtKB-SubCell"/>
</dbReference>
<dbReference type="AlphaFoldDB" id="A0A1H6S389"/>
<dbReference type="PROSITE" id="PS51257">
    <property type="entry name" value="PROKAR_LIPOPROTEIN"/>
    <property type="match status" value="1"/>
</dbReference>
<dbReference type="OrthoDB" id="9770517at2"/>
<evidence type="ECO:0000256" key="2">
    <source>
        <dbReference type="RuleBase" id="RU362097"/>
    </source>
</evidence>
<proteinExistence type="inferred from homology"/>
<dbReference type="Pfam" id="PF02321">
    <property type="entry name" value="OEP"/>
    <property type="match status" value="2"/>
</dbReference>
<dbReference type="STRING" id="529704.SAMN02927913_1103"/>
<reference evidence="3 4" key="1">
    <citation type="submission" date="2016-10" db="EMBL/GenBank/DDBJ databases">
        <authorList>
            <person name="de Groot N.N."/>
        </authorList>
    </citation>
    <scope>NUCLEOTIDE SEQUENCE [LARGE SCALE GENOMIC DNA]</scope>
    <source>
        <strain evidence="3 4">DSM 26515</strain>
    </source>
</reference>
<dbReference type="RefSeq" id="WP_139202382.1">
    <property type="nucleotide sequence ID" value="NZ_FNYC01000002.1"/>
</dbReference>
<evidence type="ECO:0000313" key="3">
    <source>
        <dbReference type="EMBL" id="SEI61166.1"/>
    </source>
</evidence>
<dbReference type="PANTHER" id="PTHR30203:SF33">
    <property type="entry name" value="BLR4455 PROTEIN"/>
    <property type="match status" value="1"/>
</dbReference>
<dbReference type="Gene3D" id="1.20.1600.10">
    <property type="entry name" value="Outer membrane efflux proteins (OEP)"/>
    <property type="match status" value="1"/>
</dbReference>
<keyword evidence="2" id="KW-1134">Transmembrane beta strand</keyword>
<keyword evidence="2" id="KW-0812">Transmembrane</keyword>
<accession>A0A1H6S389</accession>
<evidence type="ECO:0000256" key="1">
    <source>
        <dbReference type="ARBA" id="ARBA00007613"/>
    </source>
</evidence>
<keyword evidence="2" id="KW-0732">Signal</keyword>
<dbReference type="NCBIfam" id="TIGR01845">
    <property type="entry name" value="outer_NodT"/>
    <property type="match status" value="1"/>
</dbReference>
<dbReference type="Proteomes" id="UP000199420">
    <property type="component" value="Unassembled WGS sequence"/>
</dbReference>
<dbReference type="InterPro" id="IPR003423">
    <property type="entry name" value="OMP_efflux"/>
</dbReference>
<comment type="similarity">
    <text evidence="1 2">Belongs to the outer membrane factor (OMF) (TC 1.B.17) family.</text>
</comment>
<keyword evidence="2 3" id="KW-0449">Lipoprotein</keyword>
<dbReference type="InterPro" id="IPR010131">
    <property type="entry name" value="MdtP/NodT-like"/>
</dbReference>
<protein>
    <submittedName>
        <fullName evidence="3">Efflux transporter, outer membrane factor (OMF) lipoprotein, NodT family</fullName>
    </submittedName>
</protein>
<dbReference type="PANTHER" id="PTHR30203">
    <property type="entry name" value="OUTER MEMBRANE CATION EFFLUX PROTEIN"/>
    <property type="match status" value="1"/>
</dbReference>
<keyword evidence="4" id="KW-1185">Reference proteome</keyword>
<gene>
    <name evidence="3" type="ORF">SAMN04487997_1188</name>
</gene>
<dbReference type="Gene3D" id="2.20.200.10">
    <property type="entry name" value="Outer membrane efflux proteins (OEP)"/>
    <property type="match status" value="1"/>
</dbReference>
<dbReference type="SUPFAM" id="SSF56954">
    <property type="entry name" value="Outer membrane efflux proteins (OEP)"/>
    <property type="match status" value="1"/>
</dbReference>